<proteinExistence type="predicted"/>
<evidence type="ECO:0000256" key="1">
    <source>
        <dbReference type="SAM" id="MobiDB-lite"/>
    </source>
</evidence>
<dbReference type="EMBL" id="JAAMPC010000014">
    <property type="protein sequence ID" value="KAG2267134.1"/>
    <property type="molecule type" value="Genomic_DNA"/>
</dbReference>
<organism evidence="2 3">
    <name type="scientific">Brassica carinata</name>
    <name type="common">Ethiopian mustard</name>
    <name type="synonym">Abyssinian cabbage</name>
    <dbReference type="NCBI Taxonomy" id="52824"/>
    <lineage>
        <taxon>Eukaryota</taxon>
        <taxon>Viridiplantae</taxon>
        <taxon>Streptophyta</taxon>
        <taxon>Embryophyta</taxon>
        <taxon>Tracheophyta</taxon>
        <taxon>Spermatophyta</taxon>
        <taxon>Magnoliopsida</taxon>
        <taxon>eudicotyledons</taxon>
        <taxon>Gunneridae</taxon>
        <taxon>Pentapetalae</taxon>
        <taxon>rosids</taxon>
        <taxon>malvids</taxon>
        <taxon>Brassicales</taxon>
        <taxon>Brassicaceae</taxon>
        <taxon>Brassiceae</taxon>
        <taxon>Brassica</taxon>
    </lineage>
</organism>
<keyword evidence="3" id="KW-1185">Reference proteome</keyword>
<accession>A0A8X7U6K3</accession>
<dbReference type="OrthoDB" id="1097325at2759"/>
<evidence type="ECO:0000313" key="2">
    <source>
        <dbReference type="EMBL" id="KAG2267134.1"/>
    </source>
</evidence>
<dbReference type="Proteomes" id="UP000886595">
    <property type="component" value="Unassembled WGS sequence"/>
</dbReference>
<comment type="caution">
    <text evidence="2">The sequence shown here is derived from an EMBL/GenBank/DDBJ whole genome shotgun (WGS) entry which is preliminary data.</text>
</comment>
<protein>
    <submittedName>
        <fullName evidence="2">Uncharacterized protein</fullName>
    </submittedName>
</protein>
<feature type="compositionally biased region" description="Basic and acidic residues" evidence="1">
    <location>
        <begin position="410"/>
        <end position="419"/>
    </location>
</feature>
<reference evidence="2 3" key="1">
    <citation type="submission" date="2020-02" db="EMBL/GenBank/DDBJ databases">
        <authorList>
            <person name="Ma Q."/>
            <person name="Huang Y."/>
            <person name="Song X."/>
            <person name="Pei D."/>
        </authorList>
    </citation>
    <scope>NUCLEOTIDE SEQUENCE [LARGE SCALE GENOMIC DNA]</scope>
    <source>
        <strain evidence="2">Sxm20200214</strain>
        <tissue evidence="2">Leaf</tissue>
    </source>
</reference>
<feature type="region of interest" description="Disordered" evidence="1">
    <location>
        <begin position="370"/>
        <end position="430"/>
    </location>
</feature>
<sequence length="430" mass="46974">MVRSIRLWRGDWMKNGDQGWDFIPDPTDFGFRMLINRSARFETLDMIIRRRYSLRATTPLVVTYRPPSWMLTPQGVRTPPTTISNTSDLCMLLNVRTWLDDLAILVSVGSKSVAEYQFLCRTRFAVGSTTYVFDKPPTPVLQRHLELADRAATTERVMNEIFTEEEMVIFHRVSLEMAYGDSIIAQEPRVNQPVREIIELDDDEDEMVDGNQIANVTGANNGVTELTPPQAAPPILWDVGMDMVNFQAHANNIGATANVLDTGLMCWAGLEVPLTGGGVDVTVPEGWGNVDVGVGNSRLGRENDNTHHNVPTPVALGDVAVGEGSTNDNFTATGVDVMEEDIRVVGADPKNAAPQLNKDVITVGAHDTVPLESVERNSTEEVDPGSDSNGLTQMKELALTCQQRGVGTSKDGEGKRVEETSSEGSSTEGG</sequence>
<dbReference type="AlphaFoldDB" id="A0A8X7U6K3"/>
<name>A0A8X7U6K3_BRACI</name>
<gene>
    <name evidence="2" type="ORF">Bca52824_074213</name>
</gene>
<evidence type="ECO:0000313" key="3">
    <source>
        <dbReference type="Proteomes" id="UP000886595"/>
    </source>
</evidence>